<comment type="caution">
    <text evidence="1">The sequence shown here is derived from an EMBL/GenBank/DDBJ whole genome shotgun (WGS) entry which is preliminary data.</text>
</comment>
<dbReference type="Proteomes" id="UP001155057">
    <property type="component" value="Unassembled WGS sequence"/>
</dbReference>
<evidence type="ECO:0008006" key="3">
    <source>
        <dbReference type="Google" id="ProtNLM"/>
    </source>
</evidence>
<accession>A0A9X2Q6B4</accession>
<dbReference type="Pfam" id="PF13565">
    <property type="entry name" value="HTH_32"/>
    <property type="match status" value="1"/>
</dbReference>
<dbReference type="AlphaFoldDB" id="A0A9X2Q6B4"/>
<organism evidence="1 2">
    <name type="scientific">Salinibacter ruber</name>
    <dbReference type="NCBI Taxonomy" id="146919"/>
    <lineage>
        <taxon>Bacteria</taxon>
        <taxon>Pseudomonadati</taxon>
        <taxon>Rhodothermota</taxon>
        <taxon>Rhodothermia</taxon>
        <taxon>Rhodothermales</taxon>
        <taxon>Salinibacteraceae</taxon>
        <taxon>Salinibacter</taxon>
    </lineage>
</organism>
<sequence>MPNKKYRVELTESERSNLLERLGRGERPAAEQTRVRVLLKVDEGPEGPAWTDDRTAEALEVASGTVAGIRRRFCERGLTGCIERKSPDREYDRKLDGEQEAELIRLACSEAPEGRSQWSLRLLADRVAQLDVVEDLSHETVRQTLKKTDSSLTGTSNG</sequence>
<evidence type="ECO:0000313" key="2">
    <source>
        <dbReference type="Proteomes" id="UP001155057"/>
    </source>
</evidence>
<evidence type="ECO:0000313" key="1">
    <source>
        <dbReference type="EMBL" id="MCS3710955.1"/>
    </source>
</evidence>
<gene>
    <name evidence="1" type="ORF">GGP61_002581</name>
</gene>
<proteinExistence type="predicted"/>
<dbReference type="SUPFAM" id="SSF46689">
    <property type="entry name" value="Homeodomain-like"/>
    <property type="match status" value="1"/>
</dbReference>
<reference evidence="1" key="1">
    <citation type="submission" date="2022-08" db="EMBL/GenBank/DDBJ databases">
        <title>Genomic Encyclopedia of Type Strains, Phase V (KMG-V): Genome sequencing to study the core and pangenomes of soil and plant-associated prokaryotes.</title>
        <authorList>
            <person name="Whitman W."/>
        </authorList>
    </citation>
    <scope>NUCLEOTIDE SEQUENCE</scope>
    <source>
        <strain evidence="1">SP3049</strain>
    </source>
</reference>
<name>A0A9X2Q6B4_9BACT</name>
<dbReference type="InterPro" id="IPR009057">
    <property type="entry name" value="Homeodomain-like_sf"/>
</dbReference>
<dbReference type="EMBL" id="JANUAE010000009">
    <property type="protein sequence ID" value="MCS3710955.1"/>
    <property type="molecule type" value="Genomic_DNA"/>
</dbReference>
<protein>
    <recommendedName>
        <fullName evidence="3">Transposase</fullName>
    </recommendedName>
</protein>